<reference evidence="7 8" key="1">
    <citation type="submission" date="2021-09" db="EMBL/GenBank/DDBJ databases">
        <title>Isoptericola luteus sp. nov., a novel bacterium isolated from Harbin, the capital city of Heilongjiang province.</title>
        <authorList>
            <person name="Li J."/>
        </authorList>
    </citation>
    <scope>NUCLEOTIDE SEQUENCE [LARGE SCALE GENOMIC DNA]</scope>
    <source>
        <strain evidence="7 8">NEAU-Y5</strain>
    </source>
</reference>
<proteinExistence type="inferred from homology"/>
<dbReference type="Gene3D" id="2.130.10.120">
    <property type="entry name" value="Prolyl oligopeptidase, N-terminal domain"/>
    <property type="match status" value="1"/>
</dbReference>
<dbReference type="PANTHER" id="PTHR11757">
    <property type="entry name" value="PROTEASE FAMILY S9A OLIGOPEPTIDASE"/>
    <property type="match status" value="1"/>
</dbReference>
<evidence type="ECO:0000313" key="7">
    <source>
        <dbReference type="EMBL" id="MCA5891797.1"/>
    </source>
</evidence>
<accession>A0ABS7Z9R4</accession>
<dbReference type="InterPro" id="IPR002470">
    <property type="entry name" value="Peptidase_S9A"/>
</dbReference>
<dbReference type="InterPro" id="IPR029058">
    <property type="entry name" value="AB_hydrolase_fold"/>
</dbReference>
<comment type="caution">
    <text evidence="7">The sequence shown here is derived from an EMBL/GenBank/DDBJ whole genome shotgun (WGS) entry which is preliminary data.</text>
</comment>
<gene>
    <name evidence="7" type="ORF">LEP48_00335</name>
</gene>
<dbReference type="InterPro" id="IPR023302">
    <property type="entry name" value="Pept_S9A_N"/>
</dbReference>
<sequence>MRRTHHGDTAVDDYEWLRAKEDPEVLAHLEAENSWTAQQLAGLAPLRTALFTEIKDRTQETDLSVPTRLDAAWYYTRTQEGRQYPVHARVAASDVATADGWTPPAVEPGVVPDGEQVLLDQNAEAEGHDFFSLGSFDVSGDGTRLAYAVDTTGDERYTLRVRDLTTGADLPDVVEDTAPGAVLAPDGEHVFYLTVDEAWRPYRVWRHRIGTPASEDVLVLEEPDERFWLGVGLSRSRRYLVVELGSKTTSEAWVLEADDPTGAFRRVWERRDGVEYSVEHVELPAAPGAGVAPRDALLVLHNDGARNFELVLTDVPARPAPGAAAVPLDPAAARVVVPHSADVRLDGVEAFARHVALAYRADALPRVGVVDLGAVEQGSPWPVTEIDVDEPLFSVGLDANPDWRQPLLRVQHTSFVTPATVVDVDLSTGERHVRKRQPVLGGYDPDDYVQRREWAVAEDGARVPISLVWRRDAVTLDGQGTRAEPAPLVLYGYGAYETSIDPYFSVPRLSLLDRGVVFAVAHVRGGGELGRRWYDDGKLAAKPHTFTDFVACGRHLVSTGWTEPGRMVAEGGSAGGLLVGAVTNLAPELFAGVLAVVPFVDALTSMLDPSLPLTVVEWDEWGDPLHDPDAYALMRSYTPYENVPDDAAHYPRVLATTSLHDTRVLYVEPAKWVARLRAAGAPALLKIEMSAGHGGVSGRYARWEEIAFENAWVLDVLGRADVRA</sequence>
<keyword evidence="8" id="KW-1185">Reference proteome</keyword>
<evidence type="ECO:0000259" key="6">
    <source>
        <dbReference type="Pfam" id="PF02897"/>
    </source>
</evidence>
<evidence type="ECO:0000256" key="3">
    <source>
        <dbReference type="ARBA" id="ARBA00022801"/>
    </source>
</evidence>
<dbReference type="Proteomes" id="UP001319870">
    <property type="component" value="Unassembled WGS sequence"/>
</dbReference>
<dbReference type="Pfam" id="PF02897">
    <property type="entry name" value="Peptidase_S9_N"/>
    <property type="match status" value="1"/>
</dbReference>
<dbReference type="PRINTS" id="PR00862">
    <property type="entry name" value="PROLIGOPTASE"/>
</dbReference>
<evidence type="ECO:0000256" key="4">
    <source>
        <dbReference type="ARBA" id="ARBA00022825"/>
    </source>
</evidence>
<feature type="domain" description="Peptidase S9A N-terminal" evidence="6">
    <location>
        <begin position="3"/>
        <end position="436"/>
    </location>
</feature>
<evidence type="ECO:0000313" key="8">
    <source>
        <dbReference type="Proteomes" id="UP001319870"/>
    </source>
</evidence>
<keyword evidence="4" id="KW-0720">Serine protease</keyword>
<evidence type="ECO:0000256" key="2">
    <source>
        <dbReference type="ARBA" id="ARBA00022670"/>
    </source>
</evidence>
<evidence type="ECO:0000259" key="5">
    <source>
        <dbReference type="Pfam" id="PF00326"/>
    </source>
</evidence>
<comment type="similarity">
    <text evidence="1">Belongs to the peptidase S9A family.</text>
</comment>
<dbReference type="SUPFAM" id="SSF50993">
    <property type="entry name" value="Peptidase/esterase 'gauge' domain"/>
    <property type="match status" value="1"/>
</dbReference>
<dbReference type="PANTHER" id="PTHR11757:SF19">
    <property type="entry name" value="PROLYL ENDOPEPTIDASE-LIKE"/>
    <property type="match status" value="1"/>
</dbReference>
<dbReference type="Pfam" id="PF00326">
    <property type="entry name" value="Peptidase_S9"/>
    <property type="match status" value="1"/>
</dbReference>
<organism evidence="7 8">
    <name type="scientific">Isoptericola luteus</name>
    <dbReference type="NCBI Taxonomy" id="2879484"/>
    <lineage>
        <taxon>Bacteria</taxon>
        <taxon>Bacillati</taxon>
        <taxon>Actinomycetota</taxon>
        <taxon>Actinomycetes</taxon>
        <taxon>Micrococcales</taxon>
        <taxon>Promicromonosporaceae</taxon>
        <taxon>Isoptericola</taxon>
    </lineage>
</organism>
<keyword evidence="3" id="KW-0378">Hydrolase</keyword>
<dbReference type="InterPro" id="IPR001375">
    <property type="entry name" value="Peptidase_S9_cat"/>
</dbReference>
<dbReference type="SUPFAM" id="SSF53474">
    <property type="entry name" value="alpha/beta-Hydrolases"/>
    <property type="match status" value="1"/>
</dbReference>
<keyword evidence="2" id="KW-0645">Protease</keyword>
<name>A0ABS7Z9R4_9MICO</name>
<dbReference type="Gene3D" id="3.40.50.1820">
    <property type="entry name" value="alpha/beta hydrolase"/>
    <property type="match status" value="1"/>
</dbReference>
<protein>
    <submittedName>
        <fullName evidence="7">S9 family peptidase</fullName>
    </submittedName>
</protein>
<dbReference type="InterPro" id="IPR051543">
    <property type="entry name" value="Serine_Peptidase_S9A"/>
</dbReference>
<evidence type="ECO:0000256" key="1">
    <source>
        <dbReference type="ARBA" id="ARBA00005228"/>
    </source>
</evidence>
<feature type="domain" description="Peptidase S9 prolyl oligopeptidase catalytic" evidence="5">
    <location>
        <begin position="504"/>
        <end position="718"/>
    </location>
</feature>
<dbReference type="EMBL" id="JAIXCQ010000001">
    <property type="protein sequence ID" value="MCA5891797.1"/>
    <property type="molecule type" value="Genomic_DNA"/>
</dbReference>